<keyword evidence="3 6" id="KW-0812">Transmembrane</keyword>
<reference evidence="8" key="1">
    <citation type="submission" date="2015-07" db="EMBL/GenBank/DDBJ databases">
        <title>Draft genome sequence of a Pseudoalteromonas rubra strain, OCN096, isolated from Kaneohe Bay, Oahu, Hawaii.</title>
        <authorList>
            <person name="Beurmann S."/>
            <person name="Ushijima B."/>
            <person name="Belcaid M."/>
            <person name="Callahan S.M."/>
            <person name="Aeby G.S."/>
        </authorList>
    </citation>
    <scope>NUCLEOTIDE SEQUENCE [LARGE SCALE GENOMIC DNA]</scope>
    <source>
        <strain evidence="8">OCN096</strain>
    </source>
</reference>
<dbReference type="Proteomes" id="UP000036850">
    <property type="component" value="Unassembled WGS sequence"/>
</dbReference>
<organism evidence="7 8">
    <name type="scientific">Pseudoalteromonas rubra</name>
    <dbReference type="NCBI Taxonomy" id="43658"/>
    <lineage>
        <taxon>Bacteria</taxon>
        <taxon>Pseudomonadati</taxon>
        <taxon>Pseudomonadota</taxon>
        <taxon>Gammaproteobacteria</taxon>
        <taxon>Alteromonadales</taxon>
        <taxon>Pseudoalteromonadaceae</taxon>
        <taxon>Pseudoalteromonas</taxon>
    </lineage>
</organism>
<keyword evidence="4 6" id="KW-1133">Transmembrane helix</keyword>
<feature type="transmembrane region" description="Helical" evidence="6">
    <location>
        <begin position="178"/>
        <end position="197"/>
    </location>
</feature>
<feature type="transmembrane region" description="Helical" evidence="6">
    <location>
        <begin position="55"/>
        <end position="73"/>
    </location>
</feature>
<dbReference type="InterPro" id="IPR050833">
    <property type="entry name" value="Poly_Biosynth_Transport"/>
</dbReference>
<dbReference type="EMBL" id="LFZX01000051">
    <property type="protein sequence ID" value="KNC67739.1"/>
    <property type="molecule type" value="Genomic_DNA"/>
</dbReference>
<evidence type="ECO:0000256" key="1">
    <source>
        <dbReference type="ARBA" id="ARBA00004651"/>
    </source>
</evidence>
<gene>
    <name evidence="7" type="ORF">AC626_08850</name>
</gene>
<dbReference type="PATRIC" id="fig|43658.6.peg.3909"/>
<comment type="caution">
    <text evidence="7">The sequence shown here is derived from an EMBL/GenBank/DDBJ whole genome shotgun (WGS) entry which is preliminary data.</text>
</comment>
<comment type="subcellular location">
    <subcellularLocation>
        <location evidence="1">Cell membrane</location>
        <topology evidence="1">Multi-pass membrane protein</topology>
    </subcellularLocation>
</comment>
<dbReference type="AlphaFoldDB" id="A0A0L0ETJ7"/>
<name>A0A0L0ETJ7_9GAMM</name>
<feature type="transmembrane region" description="Helical" evidence="6">
    <location>
        <begin position="100"/>
        <end position="117"/>
    </location>
</feature>
<dbReference type="PANTHER" id="PTHR30250">
    <property type="entry name" value="PST FAMILY PREDICTED COLANIC ACID TRANSPORTER"/>
    <property type="match status" value="1"/>
</dbReference>
<evidence type="ECO:0000313" key="7">
    <source>
        <dbReference type="EMBL" id="KNC67739.1"/>
    </source>
</evidence>
<sequence length="222" mass="25132">MLFCIVSSRLVASIYRAALQGKEDFLWLNAGTILFNTIKYPVCTYIMYKEPSLELYFQIHFAATVLELFIFRLRVANRLSLSFWLPGRFYIAELSENKKYILSVAFTALVSAATLHLDKLLFSNILLPEEYGYYTMCITISSAMITLGFPIGAVLIPRLTKLYASNQQEQFLSLYHKSAMFVSAVLLPVGVLVALFSKQVLLLFTSDPVAAEWGKPSSLYIF</sequence>
<keyword evidence="2" id="KW-1003">Cell membrane</keyword>
<evidence type="ECO:0000256" key="4">
    <source>
        <dbReference type="ARBA" id="ARBA00022989"/>
    </source>
</evidence>
<dbReference type="Pfam" id="PF13440">
    <property type="entry name" value="Polysacc_synt_3"/>
    <property type="match status" value="1"/>
</dbReference>
<accession>A0A0L0ETJ7</accession>
<feature type="transmembrane region" description="Helical" evidence="6">
    <location>
        <begin position="132"/>
        <end position="157"/>
    </location>
</feature>
<protein>
    <recommendedName>
        <fullName evidence="9">Polysaccharide biosynthesis protein</fullName>
    </recommendedName>
</protein>
<evidence type="ECO:0000256" key="5">
    <source>
        <dbReference type="ARBA" id="ARBA00023136"/>
    </source>
</evidence>
<keyword evidence="5 6" id="KW-0472">Membrane</keyword>
<evidence type="ECO:0008006" key="9">
    <source>
        <dbReference type="Google" id="ProtNLM"/>
    </source>
</evidence>
<evidence type="ECO:0000313" key="8">
    <source>
        <dbReference type="Proteomes" id="UP000036850"/>
    </source>
</evidence>
<dbReference type="GO" id="GO:0005886">
    <property type="term" value="C:plasma membrane"/>
    <property type="evidence" value="ECO:0007669"/>
    <property type="project" value="UniProtKB-SubCell"/>
</dbReference>
<evidence type="ECO:0000256" key="3">
    <source>
        <dbReference type="ARBA" id="ARBA00022692"/>
    </source>
</evidence>
<dbReference type="PANTHER" id="PTHR30250:SF26">
    <property type="entry name" value="PSMA PROTEIN"/>
    <property type="match status" value="1"/>
</dbReference>
<evidence type="ECO:0000256" key="6">
    <source>
        <dbReference type="SAM" id="Phobius"/>
    </source>
</evidence>
<evidence type="ECO:0000256" key="2">
    <source>
        <dbReference type="ARBA" id="ARBA00022475"/>
    </source>
</evidence>
<proteinExistence type="predicted"/>